<protein>
    <submittedName>
        <fullName evidence="1">Uncharacterized protein</fullName>
    </submittedName>
</protein>
<accession>A0AAW0SHW6</accession>
<dbReference type="EMBL" id="JARAKH010000466">
    <property type="protein sequence ID" value="KAK8374292.1"/>
    <property type="molecule type" value="Genomic_DNA"/>
</dbReference>
<evidence type="ECO:0000313" key="2">
    <source>
        <dbReference type="Proteomes" id="UP001487740"/>
    </source>
</evidence>
<organism evidence="1 2">
    <name type="scientific">Scylla paramamosain</name>
    <name type="common">Mud crab</name>
    <dbReference type="NCBI Taxonomy" id="85552"/>
    <lineage>
        <taxon>Eukaryota</taxon>
        <taxon>Metazoa</taxon>
        <taxon>Ecdysozoa</taxon>
        <taxon>Arthropoda</taxon>
        <taxon>Crustacea</taxon>
        <taxon>Multicrustacea</taxon>
        <taxon>Malacostraca</taxon>
        <taxon>Eumalacostraca</taxon>
        <taxon>Eucarida</taxon>
        <taxon>Decapoda</taxon>
        <taxon>Pleocyemata</taxon>
        <taxon>Brachyura</taxon>
        <taxon>Eubrachyura</taxon>
        <taxon>Portunoidea</taxon>
        <taxon>Portunidae</taxon>
        <taxon>Portuninae</taxon>
        <taxon>Scylla</taxon>
    </lineage>
</organism>
<sequence length="124" mass="12814">MYLQDATFPGTVAIPASSGSSHKLIITVPVPYDAAEGTDATTTTTRVIQVGNMLQVLPQDASAPQPHFPMIVQAGNVIQVVPADNTQVLGAEVVGVGRVMQVVGVPGFPPTPAPRPLPQPPLSL</sequence>
<evidence type="ECO:0000313" key="1">
    <source>
        <dbReference type="EMBL" id="KAK8374292.1"/>
    </source>
</evidence>
<reference evidence="1 2" key="1">
    <citation type="submission" date="2023-03" db="EMBL/GenBank/DDBJ databases">
        <title>High-quality genome of Scylla paramamosain provides insights in environmental adaptation.</title>
        <authorList>
            <person name="Zhang L."/>
        </authorList>
    </citation>
    <scope>NUCLEOTIDE SEQUENCE [LARGE SCALE GENOMIC DNA]</scope>
    <source>
        <strain evidence="1">LZ_2023a</strain>
        <tissue evidence="1">Muscle</tissue>
    </source>
</reference>
<proteinExistence type="predicted"/>
<comment type="caution">
    <text evidence="1">The sequence shown here is derived from an EMBL/GenBank/DDBJ whole genome shotgun (WGS) entry which is preliminary data.</text>
</comment>
<dbReference type="Proteomes" id="UP001487740">
    <property type="component" value="Unassembled WGS sequence"/>
</dbReference>
<dbReference type="AlphaFoldDB" id="A0AAW0SHW6"/>
<gene>
    <name evidence="1" type="ORF">O3P69_012472</name>
</gene>
<keyword evidence="2" id="KW-1185">Reference proteome</keyword>
<name>A0AAW0SHW6_SCYPA</name>